<evidence type="ECO:0000259" key="6">
    <source>
        <dbReference type="PROSITE" id="PS51779"/>
    </source>
</evidence>
<evidence type="ECO:0000313" key="7">
    <source>
        <dbReference type="EMBL" id="GAA5495540.1"/>
    </source>
</evidence>
<proteinExistence type="predicted"/>
<comment type="subcellular location">
    <subcellularLocation>
        <location evidence="1">Membrane</location>
    </subcellularLocation>
</comment>
<dbReference type="Proteomes" id="UP001424741">
    <property type="component" value="Unassembled WGS sequence"/>
</dbReference>
<dbReference type="Pfam" id="PF01103">
    <property type="entry name" value="Omp85"/>
    <property type="match status" value="1"/>
</dbReference>
<organism evidence="7 8">
    <name type="scientific">Rubritalea halochordaticola</name>
    <dbReference type="NCBI Taxonomy" id="714537"/>
    <lineage>
        <taxon>Bacteria</taxon>
        <taxon>Pseudomonadati</taxon>
        <taxon>Verrucomicrobiota</taxon>
        <taxon>Verrucomicrobiia</taxon>
        <taxon>Verrucomicrobiales</taxon>
        <taxon>Rubritaleaceae</taxon>
        <taxon>Rubritalea</taxon>
    </lineage>
</organism>
<evidence type="ECO:0000256" key="3">
    <source>
        <dbReference type="ARBA" id="ARBA00022729"/>
    </source>
</evidence>
<dbReference type="InterPro" id="IPR034746">
    <property type="entry name" value="POTRA"/>
</dbReference>
<sequence length="666" mass="74286">MHPRHILIYSSLLLGLGTFSLQAAEIRVTGLAPGQQKEIIDKLTPRLDFVTRREPSPWRADDAAFFLKRILVRAGHAEATVDWSLPGGQIIQLTARPGIRYVYGDINTNELGPLTQEELRSYFLQPVVESEIVKEDEAPYIPKFTALGAQNVDNYLKSQGYWSSSVTVVSEQYDRQQKDVDITLRINPGPVHILAVPSFLGAKSEDIQAHLADIKPYLGKTANTENITKVRTAVEEYYRKKGFHFAKLTMSSKHRADSVRLTFTIDRGLRYKVEDIRIAGNKKTKTKRIRRFFDDLKGEYYDAQHSDEILRKALSTGAFRRVTVTPVPQPDAMLDLEINVEEAKAKSIRSYLGLGTFEGGIAGLSYTDLNFNGELLRFNARGELSGRGFLGETSLTEPFFLGEPLSLTVRAFTLQRLYDAYDKFETGGEISLTWSPKREYSTRLYLGGSYVTTSSSDLTPLELGPDDYVHTKLGIIQSIDFRDNATLPSEGFHGQAKLETGTVAGDSTTSYVLANIDTSYRIRQGERNHFIASFSTGAIRPGDSNDLPIDLRLFSGGADSVRSFDEREMGPRSFSNDPLGGEAYWNASLEYVRDIKEPIRGVAFFDMGQVYSDISSWGFNNPSYAVGLGVRIDLPIGPIRLEYGHNLNRKDGEPAGTLHFAIGATF</sequence>
<keyword evidence="4" id="KW-0472">Membrane</keyword>
<keyword evidence="3" id="KW-0732">Signal</keyword>
<protein>
    <submittedName>
        <fullName evidence="7">Outer membrane protein assembly factor BamA</fullName>
    </submittedName>
</protein>
<dbReference type="Pfam" id="PF07244">
    <property type="entry name" value="POTRA"/>
    <property type="match status" value="1"/>
</dbReference>
<evidence type="ECO:0000256" key="4">
    <source>
        <dbReference type="ARBA" id="ARBA00023136"/>
    </source>
</evidence>
<dbReference type="InterPro" id="IPR039910">
    <property type="entry name" value="D15-like"/>
</dbReference>
<comment type="caution">
    <text evidence="7">The sequence shown here is derived from an EMBL/GenBank/DDBJ whole genome shotgun (WGS) entry which is preliminary data.</text>
</comment>
<keyword evidence="8" id="KW-1185">Reference proteome</keyword>
<dbReference type="Gene3D" id="2.40.160.50">
    <property type="entry name" value="membrane protein fhac: a member of the omp85/tpsb transporter family"/>
    <property type="match status" value="1"/>
</dbReference>
<dbReference type="InterPro" id="IPR010827">
    <property type="entry name" value="BamA/TamA_POTRA"/>
</dbReference>
<dbReference type="PANTHER" id="PTHR12815">
    <property type="entry name" value="SORTING AND ASSEMBLY MACHINERY SAMM50 PROTEIN FAMILY MEMBER"/>
    <property type="match status" value="1"/>
</dbReference>
<keyword evidence="5" id="KW-0998">Cell outer membrane</keyword>
<dbReference type="EMBL" id="BAABRL010000004">
    <property type="protein sequence ID" value="GAA5495540.1"/>
    <property type="molecule type" value="Genomic_DNA"/>
</dbReference>
<dbReference type="RefSeq" id="WP_346188323.1">
    <property type="nucleotide sequence ID" value="NZ_BAABRL010000004.1"/>
</dbReference>
<reference evidence="7 8" key="1">
    <citation type="submission" date="2024-02" db="EMBL/GenBank/DDBJ databases">
        <title>Rubritalea halochordaticola NBRC 107102.</title>
        <authorList>
            <person name="Ichikawa N."/>
            <person name="Katano-Makiyama Y."/>
            <person name="Hidaka K."/>
        </authorList>
    </citation>
    <scope>NUCLEOTIDE SEQUENCE [LARGE SCALE GENOMIC DNA]</scope>
    <source>
        <strain evidence="7 8">NBRC 107102</strain>
    </source>
</reference>
<evidence type="ECO:0000256" key="5">
    <source>
        <dbReference type="ARBA" id="ARBA00023237"/>
    </source>
</evidence>
<evidence type="ECO:0000313" key="8">
    <source>
        <dbReference type="Proteomes" id="UP001424741"/>
    </source>
</evidence>
<keyword evidence="2" id="KW-0812">Transmembrane</keyword>
<dbReference type="InterPro" id="IPR000184">
    <property type="entry name" value="Bac_surfAg_D15"/>
</dbReference>
<gene>
    <name evidence="7" type="primary">bamA_1</name>
    <name evidence="7" type="ORF">Rhal01_01718</name>
</gene>
<dbReference type="Gene3D" id="3.10.20.310">
    <property type="entry name" value="membrane protein fhac"/>
    <property type="match status" value="2"/>
</dbReference>
<dbReference type="PROSITE" id="PS51779">
    <property type="entry name" value="POTRA"/>
    <property type="match status" value="1"/>
</dbReference>
<evidence type="ECO:0000256" key="1">
    <source>
        <dbReference type="ARBA" id="ARBA00004370"/>
    </source>
</evidence>
<feature type="domain" description="POTRA" evidence="6">
    <location>
        <begin position="271"/>
        <end position="343"/>
    </location>
</feature>
<evidence type="ECO:0000256" key="2">
    <source>
        <dbReference type="ARBA" id="ARBA00022692"/>
    </source>
</evidence>
<name>A0ABP9UYS3_9BACT</name>
<accession>A0ABP9UYS3</accession>
<dbReference type="PANTHER" id="PTHR12815:SF47">
    <property type="entry name" value="TRANSLOCATION AND ASSEMBLY MODULE SUBUNIT TAMA"/>
    <property type="match status" value="1"/>
</dbReference>